<reference evidence="2" key="1">
    <citation type="submission" date="2021-07" db="EMBL/GenBank/DDBJ databases">
        <authorList>
            <person name="Durling M."/>
        </authorList>
    </citation>
    <scope>NUCLEOTIDE SEQUENCE</scope>
</reference>
<sequence>MTSRLSETNDPNLLSLMRELVPRKASYEYRPLQEADSIRLFILEPSSDGSENAAGVKGSLLHTTLSLQRRDLLDPFLALSYVWGGGMDQLVVDGQIVHVTHNLYEALRNIRDETRPMKIWADALCINQDDDHEKSIQVPLMGRIYSAASHTIIFLGNSSLEIPDIAQAIESLKGHADKMSEGFKSLWCQVFNLLLASPWFRRVWIFQELVLSRDPWVQCGRSRVSWEELNSLLSFAHHMRSSLGYGLSSEATVLSESAQEGLELSIKMNDAWFQKRREKPSLTLLELLISRRGLGVTNPADYVYAHIGLAADDWTSYVTVDYSKSTVRLFEELAVHWYDTAEIQILSQLNNTSKGKAQGPSWVPDWSIPACVAPKGFDRNININTRKPLRGTDGGYRVFLSERHILAWLARQHRKITRISIPLNGALIHQSKREAFTRRLATLEASYHELGFKDLYDKYLDNNNDKVKILIKTFRDIYQDIYTAWQEAVNDHRILPPVSITVYGDDERLCEVITLFFCPDEDYNPSLDDSNSGWLDFLEYTGYCITDLLIQYFVPGFDKRIIDNKVLMRAISGTFFGPRLWLGPKIAQVDDMIYGFHSFEPFRRTNYIPFLVRPCKNADALISKEEEDWIRKRLVARSRFTPPVMVCSMIGLCYGPVSSQRIIASPTEYLRLNRDDCILAIV</sequence>
<protein>
    <recommendedName>
        <fullName evidence="1">Heterokaryon incompatibility domain-containing protein</fullName>
    </recommendedName>
</protein>
<comment type="caution">
    <text evidence="2">The sequence shown here is derived from an EMBL/GenBank/DDBJ whole genome shotgun (WGS) entry which is preliminary data.</text>
</comment>
<name>A0A9N9L0I9_9HELO</name>
<evidence type="ECO:0000313" key="2">
    <source>
        <dbReference type="EMBL" id="CAG8957910.1"/>
    </source>
</evidence>
<proteinExistence type="predicted"/>
<dbReference type="PANTHER" id="PTHR24148:SF73">
    <property type="entry name" value="HET DOMAIN PROTEIN (AFU_ORTHOLOGUE AFUA_8G01020)"/>
    <property type="match status" value="1"/>
</dbReference>
<dbReference type="InterPro" id="IPR010730">
    <property type="entry name" value="HET"/>
</dbReference>
<evidence type="ECO:0000313" key="3">
    <source>
        <dbReference type="Proteomes" id="UP000696280"/>
    </source>
</evidence>
<accession>A0A9N9L0I9</accession>
<feature type="domain" description="Heterokaryon incompatibility" evidence="1">
    <location>
        <begin position="76"/>
        <end position="208"/>
    </location>
</feature>
<evidence type="ECO:0000259" key="1">
    <source>
        <dbReference type="Pfam" id="PF06985"/>
    </source>
</evidence>
<keyword evidence="3" id="KW-1185">Reference proteome</keyword>
<dbReference type="AlphaFoldDB" id="A0A9N9L0I9"/>
<organism evidence="2 3">
    <name type="scientific">Hymenoscyphus fraxineus</name>
    <dbReference type="NCBI Taxonomy" id="746836"/>
    <lineage>
        <taxon>Eukaryota</taxon>
        <taxon>Fungi</taxon>
        <taxon>Dikarya</taxon>
        <taxon>Ascomycota</taxon>
        <taxon>Pezizomycotina</taxon>
        <taxon>Leotiomycetes</taxon>
        <taxon>Helotiales</taxon>
        <taxon>Helotiaceae</taxon>
        <taxon>Hymenoscyphus</taxon>
    </lineage>
</organism>
<dbReference type="Proteomes" id="UP000696280">
    <property type="component" value="Unassembled WGS sequence"/>
</dbReference>
<gene>
    <name evidence="2" type="ORF">HYFRA_00000251</name>
</gene>
<dbReference type="EMBL" id="CAJVRL010000081">
    <property type="protein sequence ID" value="CAG8957910.1"/>
    <property type="molecule type" value="Genomic_DNA"/>
</dbReference>
<dbReference type="InterPro" id="IPR052895">
    <property type="entry name" value="HetReg/Transcr_Mod"/>
</dbReference>
<dbReference type="PANTHER" id="PTHR24148">
    <property type="entry name" value="ANKYRIN REPEAT DOMAIN-CONTAINING PROTEIN 39 HOMOLOG-RELATED"/>
    <property type="match status" value="1"/>
</dbReference>
<dbReference type="OrthoDB" id="2157530at2759"/>
<dbReference type="Pfam" id="PF06985">
    <property type="entry name" value="HET"/>
    <property type="match status" value="1"/>
</dbReference>